<name>A0A1H0SBT8_PSERE</name>
<organism evidence="5 7">
    <name type="scientific">Pseudomonas reinekei</name>
    <dbReference type="NCBI Taxonomy" id="395598"/>
    <lineage>
        <taxon>Bacteria</taxon>
        <taxon>Pseudomonadati</taxon>
        <taxon>Pseudomonadota</taxon>
        <taxon>Gammaproteobacteria</taxon>
        <taxon>Pseudomonadales</taxon>
        <taxon>Pseudomonadaceae</taxon>
        <taxon>Pseudomonas</taxon>
    </lineage>
</organism>
<evidence type="ECO:0000256" key="1">
    <source>
        <dbReference type="SAM" id="MobiDB-lite"/>
    </source>
</evidence>
<dbReference type="RefSeq" id="WP_075945332.1">
    <property type="nucleotide sequence ID" value="NZ_LT629709.1"/>
</dbReference>
<evidence type="ECO:0000313" key="6">
    <source>
        <dbReference type="Proteomes" id="UP000186756"/>
    </source>
</evidence>
<dbReference type="EMBL" id="LT629709">
    <property type="protein sequence ID" value="SDP39262.1"/>
    <property type="molecule type" value="Genomic_DNA"/>
</dbReference>
<feature type="chain" id="PRO_5015065162" evidence="2">
    <location>
        <begin position="23"/>
        <end position="173"/>
    </location>
</feature>
<evidence type="ECO:0000256" key="2">
    <source>
        <dbReference type="SAM" id="SignalP"/>
    </source>
</evidence>
<keyword evidence="2" id="KW-0732">Signal</keyword>
<accession>A0A1H0SBT8</accession>
<dbReference type="AlphaFoldDB" id="A0A1H0SBT8"/>
<gene>
    <name evidence="4" type="ORF">BVK86_04695</name>
    <name evidence="3" type="ORF">F7R15_04705</name>
    <name evidence="5" type="ORF">SAMN04490202_4042</name>
</gene>
<evidence type="ECO:0000313" key="3">
    <source>
        <dbReference type="EMBL" id="KAB0487170.1"/>
    </source>
</evidence>
<keyword evidence="6" id="KW-1185">Reference proteome</keyword>
<feature type="region of interest" description="Disordered" evidence="1">
    <location>
        <begin position="117"/>
        <end position="173"/>
    </location>
</feature>
<dbReference type="OrthoDB" id="7031901at2"/>
<reference evidence="3 8" key="4">
    <citation type="submission" date="2019-09" db="EMBL/GenBank/DDBJ databases">
        <title>Draft genome sequences of 48 bacterial type strains from the CCUG.</title>
        <authorList>
            <person name="Tunovic T."/>
            <person name="Pineiro-Iglesias B."/>
            <person name="Unosson C."/>
            <person name="Inganas E."/>
            <person name="Ohlen M."/>
            <person name="Cardew S."/>
            <person name="Jensie-Markopoulos S."/>
            <person name="Salva-Serra F."/>
            <person name="Jaen-Luchoro D."/>
            <person name="Karlsson R."/>
            <person name="Svensson-Stadler L."/>
            <person name="Chun J."/>
            <person name="Moore E."/>
        </authorList>
    </citation>
    <scope>NUCLEOTIDE SEQUENCE [LARGE SCALE GENOMIC DNA]</scope>
    <source>
        <strain evidence="3 8">CCUG 53116</strain>
    </source>
</reference>
<evidence type="ECO:0000313" key="7">
    <source>
        <dbReference type="Proteomes" id="UP000198549"/>
    </source>
</evidence>
<feature type="region of interest" description="Disordered" evidence="1">
    <location>
        <begin position="64"/>
        <end position="94"/>
    </location>
</feature>
<keyword evidence="4" id="KW-0261">Viral envelope protein</keyword>
<dbReference type="Proteomes" id="UP000198549">
    <property type="component" value="Chromosome I"/>
</dbReference>
<dbReference type="Proteomes" id="UP000186756">
    <property type="component" value="Unassembled WGS sequence"/>
</dbReference>
<dbReference type="EMBL" id="MSTQ01000003">
    <property type="protein sequence ID" value="OLU04575.1"/>
    <property type="molecule type" value="Genomic_DNA"/>
</dbReference>
<sequence length="173" mass="19399">MPAYLRYFLLITLLCRTPWAIATTIHRCEATNGHITYTTHGCTPDESRSIQDVRTYTLNNEPITLMPGPETRRAPDRNSKRNEPTIVGKSEDGCGNLISARERREAIINQRVVAGMSQQDVESALGKPDKISIRNSSTSYRYETKRGRSANIEFDERGCTKGKAKSQTAKSPH</sequence>
<reference evidence="4" key="2">
    <citation type="submission" date="2017-01" db="EMBL/GenBank/DDBJ databases">
        <authorList>
            <person name="Mah S.A."/>
            <person name="Swanson W.J."/>
            <person name="Moy G.W."/>
            <person name="Vacquier V.D."/>
        </authorList>
    </citation>
    <scope>NUCLEOTIDE SEQUENCE [LARGE SCALE GENOMIC DNA]</scope>
    <source>
        <strain evidence="4">MT1</strain>
    </source>
</reference>
<feature type="signal peptide" evidence="2">
    <location>
        <begin position="1"/>
        <end position="22"/>
    </location>
</feature>
<reference evidence="6" key="3">
    <citation type="submission" date="2017-01" db="EMBL/GenBank/DDBJ databases">
        <authorList>
            <person name="Poblete-Castro I."/>
        </authorList>
    </citation>
    <scope>NUCLEOTIDE SEQUENCE [LARGE SCALE GENOMIC DNA]</scope>
    <source>
        <strain evidence="6">DSM 18361 / CCUG 53116 / MT1</strain>
    </source>
</reference>
<evidence type="ECO:0000313" key="4">
    <source>
        <dbReference type="EMBL" id="OLU04575.1"/>
    </source>
</evidence>
<evidence type="ECO:0000313" key="5">
    <source>
        <dbReference type="EMBL" id="SDP39262.1"/>
    </source>
</evidence>
<evidence type="ECO:0000313" key="8">
    <source>
        <dbReference type="Proteomes" id="UP000460142"/>
    </source>
</evidence>
<reference evidence="5 7" key="1">
    <citation type="submission" date="2016-10" db="EMBL/GenBank/DDBJ databases">
        <authorList>
            <person name="de Groot N.N."/>
        </authorList>
    </citation>
    <scope>NUCLEOTIDE SEQUENCE [LARGE SCALE GENOMIC DNA]</scope>
    <source>
        <strain evidence="5 7">BS3776</strain>
    </source>
</reference>
<feature type="compositionally biased region" description="Basic and acidic residues" evidence="1">
    <location>
        <begin position="70"/>
        <end position="83"/>
    </location>
</feature>
<proteinExistence type="predicted"/>
<dbReference type="Proteomes" id="UP000460142">
    <property type="component" value="Unassembled WGS sequence"/>
</dbReference>
<keyword evidence="4" id="KW-0946">Virion</keyword>
<dbReference type="EMBL" id="VZPS01000003">
    <property type="protein sequence ID" value="KAB0487170.1"/>
    <property type="molecule type" value="Genomic_DNA"/>
</dbReference>
<protein>
    <submittedName>
        <fullName evidence="4">Cell envelope protein SmpA</fullName>
    </submittedName>
    <submittedName>
        <fullName evidence="3">Outer membrane protein assembly factor BamE</fullName>
    </submittedName>
</protein>